<accession>A0A9X3WSY2</accession>
<dbReference type="AlphaFoldDB" id="A0A9X3WSY2"/>
<evidence type="ECO:0000313" key="3">
    <source>
        <dbReference type="Proteomes" id="UP001145050"/>
    </source>
</evidence>
<keyword evidence="3" id="KW-1185">Reference proteome</keyword>
<feature type="transmembrane region" description="Helical" evidence="1">
    <location>
        <begin position="189"/>
        <end position="210"/>
    </location>
</feature>
<keyword evidence="1" id="KW-1133">Transmembrane helix</keyword>
<proteinExistence type="predicted"/>
<dbReference type="Pfam" id="PF12679">
    <property type="entry name" value="ABC2_membrane_2"/>
    <property type="match status" value="1"/>
</dbReference>
<dbReference type="Proteomes" id="UP001145050">
    <property type="component" value="Unassembled WGS sequence"/>
</dbReference>
<keyword evidence="1" id="KW-0812">Transmembrane</keyword>
<sequence>MKLPKLSVLKEKVEPLGKVEVSPKLQEVSAFFSIVRKEFTDYILSWRIIILLAIIALTSLGSLYTAISTIKDTLSQSSDAQEIAKSSYLFLKLFTVSDGTLPPFITFVTFLGPLLGISLGFDAINSERNKGTLSRLMAQPIPRDYVLNAKFVAALLINIVLFFTLGFLVMGLGILIIGIPPSFEEFMRIIYFLILCIAYISFWLNLGILFSVQFKQAATSALSGIAVWIFFSLFYSMIINVITKGIMTSESLTSTEDYLSKQGFILNLMRLSPNYLFSESTTTLLSPSVRSLGPLTMEQTAGAVAGPLPLSQSLLLIWPQLTGLIAATLICFAISYILFMRQEIRTN</sequence>
<feature type="transmembrane region" description="Helical" evidence="1">
    <location>
        <begin position="145"/>
        <end position="177"/>
    </location>
</feature>
<protein>
    <submittedName>
        <fullName evidence="2">ABC transporter permease</fullName>
    </submittedName>
</protein>
<dbReference type="GO" id="GO:0005886">
    <property type="term" value="C:plasma membrane"/>
    <property type="evidence" value="ECO:0007669"/>
    <property type="project" value="UniProtKB-SubCell"/>
</dbReference>
<dbReference type="GO" id="GO:0140359">
    <property type="term" value="F:ABC-type transporter activity"/>
    <property type="evidence" value="ECO:0007669"/>
    <property type="project" value="InterPro"/>
</dbReference>
<name>A0A9X3WSY2_9BACI</name>
<evidence type="ECO:0000256" key="1">
    <source>
        <dbReference type="SAM" id="Phobius"/>
    </source>
</evidence>
<dbReference type="EMBL" id="JAMQKB010000012">
    <property type="protein sequence ID" value="MDC3425237.1"/>
    <property type="molecule type" value="Genomic_DNA"/>
</dbReference>
<gene>
    <name evidence="2" type="ORF">NC797_12055</name>
</gene>
<reference evidence="2" key="1">
    <citation type="submission" date="2022-06" db="EMBL/GenBank/DDBJ databases">
        <title>Aquibacillus sp. a new bacterium isolated from soil saline samples.</title>
        <authorList>
            <person name="Galisteo C."/>
            <person name="De La Haba R."/>
            <person name="Sanchez-Porro C."/>
            <person name="Ventosa A."/>
        </authorList>
    </citation>
    <scope>NUCLEOTIDE SEQUENCE</scope>
    <source>
        <strain evidence="2">3ASR75-11</strain>
    </source>
</reference>
<dbReference type="PANTHER" id="PTHR43471">
    <property type="entry name" value="ABC TRANSPORTER PERMEASE"/>
    <property type="match status" value="1"/>
</dbReference>
<feature type="transmembrane region" description="Helical" evidence="1">
    <location>
        <begin position="104"/>
        <end position="124"/>
    </location>
</feature>
<feature type="transmembrane region" description="Helical" evidence="1">
    <location>
        <begin position="44"/>
        <end position="67"/>
    </location>
</feature>
<dbReference type="PANTHER" id="PTHR43471:SF14">
    <property type="entry name" value="ABC-2 TYPE TRANSPORT SYSTEM PERMEASE PROTEIN"/>
    <property type="match status" value="1"/>
</dbReference>
<feature type="transmembrane region" description="Helical" evidence="1">
    <location>
        <begin position="317"/>
        <end position="339"/>
    </location>
</feature>
<comment type="caution">
    <text evidence="2">The sequence shown here is derived from an EMBL/GenBank/DDBJ whole genome shotgun (WGS) entry which is preliminary data.</text>
</comment>
<dbReference type="RefSeq" id="WP_272437044.1">
    <property type="nucleotide sequence ID" value="NZ_JAMQKB010000012.1"/>
</dbReference>
<keyword evidence="1" id="KW-0472">Membrane</keyword>
<feature type="transmembrane region" description="Helical" evidence="1">
    <location>
        <begin position="222"/>
        <end position="242"/>
    </location>
</feature>
<evidence type="ECO:0000313" key="2">
    <source>
        <dbReference type="EMBL" id="MDC3425237.1"/>
    </source>
</evidence>
<organism evidence="2 3">
    <name type="scientific">Terrihalobacillus insolitus</name>
    <dbReference type="NCBI Taxonomy" id="2950438"/>
    <lineage>
        <taxon>Bacteria</taxon>
        <taxon>Bacillati</taxon>
        <taxon>Bacillota</taxon>
        <taxon>Bacilli</taxon>
        <taxon>Bacillales</taxon>
        <taxon>Bacillaceae</taxon>
        <taxon>Terrihalobacillus</taxon>
    </lineage>
</organism>